<feature type="compositionally biased region" description="Basic and acidic residues" evidence="7">
    <location>
        <begin position="214"/>
        <end position="224"/>
    </location>
</feature>
<evidence type="ECO:0000313" key="8">
    <source>
        <dbReference type="EMBL" id="CAF9906900.1"/>
    </source>
</evidence>
<dbReference type="Proteomes" id="UP000664534">
    <property type="component" value="Unassembled WGS sequence"/>
</dbReference>
<dbReference type="GO" id="GO:0000815">
    <property type="term" value="C:ESCRT III complex"/>
    <property type="evidence" value="ECO:0007669"/>
    <property type="project" value="TreeGrafter"/>
</dbReference>
<evidence type="ECO:0000256" key="1">
    <source>
        <dbReference type="ARBA" id="ARBA00004177"/>
    </source>
</evidence>
<evidence type="ECO:0000313" key="9">
    <source>
        <dbReference type="Proteomes" id="UP000664534"/>
    </source>
</evidence>
<protein>
    <recommendedName>
        <fullName evidence="4">Vacuolar-sorting protein SNF7</fullName>
    </recommendedName>
    <alternativeName>
        <fullName evidence="5">Vacuolar protein-sorting-associated protein 32</fullName>
    </alternativeName>
</protein>
<comment type="similarity">
    <text evidence="2">Belongs to the SNF7 family.</text>
</comment>
<organism evidence="8 9">
    <name type="scientific">Imshaugia aleurites</name>
    <dbReference type="NCBI Taxonomy" id="172621"/>
    <lineage>
        <taxon>Eukaryota</taxon>
        <taxon>Fungi</taxon>
        <taxon>Dikarya</taxon>
        <taxon>Ascomycota</taxon>
        <taxon>Pezizomycotina</taxon>
        <taxon>Lecanoromycetes</taxon>
        <taxon>OSLEUM clade</taxon>
        <taxon>Lecanoromycetidae</taxon>
        <taxon>Lecanorales</taxon>
        <taxon>Lecanorineae</taxon>
        <taxon>Parmeliaceae</taxon>
        <taxon>Imshaugia</taxon>
    </lineage>
</organism>
<dbReference type="Pfam" id="PF03357">
    <property type="entry name" value="Snf7"/>
    <property type="match status" value="1"/>
</dbReference>
<evidence type="ECO:0000256" key="6">
    <source>
        <dbReference type="SAM" id="Coils"/>
    </source>
</evidence>
<feature type="coiled-coil region" evidence="6">
    <location>
        <begin position="22"/>
        <end position="88"/>
    </location>
</feature>
<reference evidence="8" key="1">
    <citation type="submission" date="2021-03" db="EMBL/GenBank/DDBJ databases">
        <authorList>
            <person name="Tagirdzhanova G."/>
        </authorList>
    </citation>
    <scope>NUCLEOTIDE SEQUENCE</scope>
</reference>
<dbReference type="OrthoDB" id="5592979at2759"/>
<evidence type="ECO:0000256" key="5">
    <source>
        <dbReference type="ARBA" id="ARBA00042586"/>
    </source>
</evidence>
<comment type="subcellular location">
    <subcellularLocation>
        <location evidence="1">Endosome</location>
    </subcellularLocation>
</comment>
<sequence>MWGAWFGGNGGQKRKDAPKKAILDLRQQLDMLQKRERHLENQMAKQDEIARENVTTNKTAARNALKRKKQHEHSLEQTNGQISMLEQQIYSIESANINQETLVAMKNAGAAMKQIHGKMTMEDVDTTMEQLREQHELTQEIGNAITSMPITEPIDEDELEADLAALEQENLDEKMLKTGTVPVADSLNRLPKAANGELKGKSKAPVEEEDEEEELRKLQAEMAM</sequence>
<proteinExistence type="inferred from homology"/>
<feature type="coiled-coil region" evidence="6">
    <location>
        <begin position="121"/>
        <end position="176"/>
    </location>
</feature>
<dbReference type="GO" id="GO:0005771">
    <property type="term" value="C:multivesicular body"/>
    <property type="evidence" value="ECO:0007669"/>
    <property type="project" value="TreeGrafter"/>
</dbReference>
<evidence type="ECO:0000256" key="4">
    <source>
        <dbReference type="ARBA" id="ARBA00040017"/>
    </source>
</evidence>
<evidence type="ECO:0000256" key="3">
    <source>
        <dbReference type="ARBA" id="ARBA00022753"/>
    </source>
</evidence>
<dbReference type="InterPro" id="IPR005024">
    <property type="entry name" value="Snf7_fam"/>
</dbReference>
<dbReference type="GO" id="GO:0032511">
    <property type="term" value="P:late endosome to vacuole transport via multivesicular body sorting pathway"/>
    <property type="evidence" value="ECO:0007669"/>
    <property type="project" value="TreeGrafter"/>
</dbReference>
<keyword evidence="6" id="KW-0175">Coiled coil</keyword>
<name>A0A8H3EJT9_9LECA</name>
<evidence type="ECO:0000256" key="7">
    <source>
        <dbReference type="SAM" id="MobiDB-lite"/>
    </source>
</evidence>
<dbReference type="PANTHER" id="PTHR22761:SF10">
    <property type="entry name" value="GH13992P"/>
    <property type="match status" value="1"/>
</dbReference>
<dbReference type="GO" id="GO:0009898">
    <property type="term" value="C:cytoplasmic side of plasma membrane"/>
    <property type="evidence" value="ECO:0007669"/>
    <property type="project" value="TreeGrafter"/>
</dbReference>
<comment type="caution">
    <text evidence="8">The sequence shown here is derived from an EMBL/GenBank/DDBJ whole genome shotgun (WGS) entry which is preliminary data.</text>
</comment>
<evidence type="ECO:0000256" key="2">
    <source>
        <dbReference type="ARBA" id="ARBA00006190"/>
    </source>
</evidence>
<dbReference type="PANTHER" id="PTHR22761">
    <property type="entry name" value="CHARGED MULTIVESICULAR BODY PROTEIN"/>
    <property type="match status" value="1"/>
</dbReference>
<dbReference type="Gene3D" id="1.10.287.1060">
    <property type="entry name" value="ESAT-6-like"/>
    <property type="match status" value="1"/>
</dbReference>
<keyword evidence="3" id="KW-0967">Endosome</keyword>
<feature type="region of interest" description="Disordered" evidence="7">
    <location>
        <begin position="187"/>
        <end position="224"/>
    </location>
</feature>
<keyword evidence="9" id="KW-1185">Reference proteome</keyword>
<dbReference type="AlphaFoldDB" id="A0A8H3EJT9"/>
<dbReference type="GO" id="GO:0006900">
    <property type="term" value="P:vesicle budding from membrane"/>
    <property type="evidence" value="ECO:0007669"/>
    <property type="project" value="TreeGrafter"/>
</dbReference>
<gene>
    <name evidence="8" type="primary">SNF7</name>
    <name evidence="8" type="ORF">IMSHALPRED_005387</name>
</gene>
<accession>A0A8H3EJT9</accession>
<dbReference type="EMBL" id="CAJPDT010000003">
    <property type="protein sequence ID" value="CAF9906900.1"/>
    <property type="molecule type" value="Genomic_DNA"/>
</dbReference>